<keyword evidence="2" id="KW-1185">Reference proteome</keyword>
<protein>
    <submittedName>
        <fullName evidence="1">Uncharacterized protein</fullName>
    </submittedName>
</protein>
<accession>A0A1G8V8F6</accession>
<dbReference type="EMBL" id="FNEV01000008">
    <property type="protein sequence ID" value="SDJ62361.1"/>
    <property type="molecule type" value="Genomic_DNA"/>
</dbReference>
<dbReference type="InterPro" id="IPR058676">
    <property type="entry name" value="YuzK"/>
</dbReference>
<proteinExistence type="predicted"/>
<evidence type="ECO:0000313" key="1">
    <source>
        <dbReference type="EMBL" id="SDJ62361.1"/>
    </source>
</evidence>
<dbReference type="AlphaFoldDB" id="A0A1G8V8F6"/>
<gene>
    <name evidence="1" type="ORF">SAMN04490247_2570</name>
</gene>
<sequence>MFQAHDIGYEEYGRKLDTQIHVEQKRNQEYAESKKINSEMERLIHR</sequence>
<dbReference type="Proteomes" id="UP000199225">
    <property type="component" value="Unassembled WGS sequence"/>
</dbReference>
<evidence type="ECO:0000313" key="2">
    <source>
        <dbReference type="Proteomes" id="UP000199225"/>
    </source>
</evidence>
<dbReference type="Pfam" id="PF26149">
    <property type="entry name" value="YuzK"/>
    <property type="match status" value="1"/>
</dbReference>
<name>A0A1G8V8F6_9BACI</name>
<organism evidence="1 2">
    <name type="scientific">Salimicrobium halophilum</name>
    <dbReference type="NCBI Taxonomy" id="86666"/>
    <lineage>
        <taxon>Bacteria</taxon>
        <taxon>Bacillati</taxon>
        <taxon>Bacillota</taxon>
        <taxon>Bacilli</taxon>
        <taxon>Bacillales</taxon>
        <taxon>Bacillaceae</taxon>
        <taxon>Salimicrobium</taxon>
    </lineage>
</organism>
<reference evidence="2" key="1">
    <citation type="submission" date="2016-10" db="EMBL/GenBank/DDBJ databases">
        <authorList>
            <person name="Varghese N."/>
            <person name="Submissions S."/>
        </authorList>
    </citation>
    <scope>NUCLEOTIDE SEQUENCE [LARGE SCALE GENOMIC DNA]</scope>
    <source>
        <strain evidence="2">DSM 4771</strain>
    </source>
</reference>